<accession>A0A5B9VXG4</accession>
<dbReference type="InterPro" id="IPR029058">
    <property type="entry name" value="AB_hydrolase_fold"/>
</dbReference>
<organism evidence="2 3">
    <name type="scientific">Aquisphaera giovannonii</name>
    <dbReference type="NCBI Taxonomy" id="406548"/>
    <lineage>
        <taxon>Bacteria</taxon>
        <taxon>Pseudomonadati</taxon>
        <taxon>Planctomycetota</taxon>
        <taxon>Planctomycetia</taxon>
        <taxon>Isosphaerales</taxon>
        <taxon>Isosphaeraceae</taxon>
        <taxon>Aquisphaera</taxon>
    </lineage>
</organism>
<dbReference type="Pfam" id="PF00561">
    <property type="entry name" value="Abhydrolase_1"/>
    <property type="match status" value="1"/>
</dbReference>
<keyword evidence="2" id="KW-0378">Hydrolase</keyword>
<feature type="domain" description="AB hydrolase-1" evidence="1">
    <location>
        <begin position="45"/>
        <end position="274"/>
    </location>
</feature>
<dbReference type="Proteomes" id="UP000324233">
    <property type="component" value="Chromosome"/>
</dbReference>
<dbReference type="AlphaFoldDB" id="A0A5B9VXG4"/>
<dbReference type="GO" id="GO:0016787">
    <property type="term" value="F:hydrolase activity"/>
    <property type="evidence" value="ECO:0007669"/>
    <property type="project" value="UniProtKB-KW"/>
</dbReference>
<dbReference type="RefSeq" id="WP_148591533.1">
    <property type="nucleotide sequence ID" value="NZ_CP042997.1"/>
</dbReference>
<sequence length="293" mass="31878">MRLAARWQDALSTSLSIPGGEGVRRTQVRLGGERVEVVRLGRGEPLVMVPGLAGSWRLLLPLARRLARRYEVITYGLRDEGVPGFGIGGLRSGLWDIGGHADDVASLIDQLGLESPTVLGVSFGGVIALQAAVDHPRSVGALIVHGAEAKFHATIGSKIARRVLERFPLPTDNRFVNQFFNLLHGAKPEPGPLVDFVVERIWETDQSVMARRLAQLEGFDVSDQLWKVEAPTLVLAGAKDVIVPAARQRRLAEGIAGARFEALEGAGHIGFLTHRREFARQVVKHLREVKAAV</sequence>
<proteinExistence type="predicted"/>
<gene>
    <name evidence="2" type="primary">yvaM</name>
    <name evidence="2" type="ORF">OJF2_08600</name>
</gene>
<dbReference type="KEGG" id="agv:OJF2_08600"/>
<reference evidence="2 3" key="1">
    <citation type="submission" date="2019-08" db="EMBL/GenBank/DDBJ databases">
        <title>Deep-cultivation of Planctomycetes and their phenomic and genomic characterization uncovers novel biology.</title>
        <authorList>
            <person name="Wiegand S."/>
            <person name="Jogler M."/>
            <person name="Boedeker C."/>
            <person name="Pinto D."/>
            <person name="Vollmers J."/>
            <person name="Rivas-Marin E."/>
            <person name="Kohn T."/>
            <person name="Peeters S.H."/>
            <person name="Heuer A."/>
            <person name="Rast P."/>
            <person name="Oberbeckmann S."/>
            <person name="Bunk B."/>
            <person name="Jeske O."/>
            <person name="Meyerdierks A."/>
            <person name="Storesund J.E."/>
            <person name="Kallscheuer N."/>
            <person name="Luecker S."/>
            <person name="Lage O.M."/>
            <person name="Pohl T."/>
            <person name="Merkel B.J."/>
            <person name="Hornburger P."/>
            <person name="Mueller R.-W."/>
            <person name="Bruemmer F."/>
            <person name="Labrenz M."/>
            <person name="Spormann A.M."/>
            <person name="Op den Camp H."/>
            <person name="Overmann J."/>
            <person name="Amann R."/>
            <person name="Jetten M.S.M."/>
            <person name="Mascher T."/>
            <person name="Medema M.H."/>
            <person name="Devos D.P."/>
            <person name="Kaster A.-K."/>
            <person name="Ovreas L."/>
            <person name="Rohde M."/>
            <person name="Galperin M.Y."/>
            <person name="Jogler C."/>
        </authorList>
    </citation>
    <scope>NUCLEOTIDE SEQUENCE [LARGE SCALE GENOMIC DNA]</scope>
    <source>
        <strain evidence="2 3">OJF2</strain>
    </source>
</reference>
<evidence type="ECO:0000313" key="3">
    <source>
        <dbReference type="Proteomes" id="UP000324233"/>
    </source>
</evidence>
<dbReference type="PANTHER" id="PTHR43433:SF5">
    <property type="entry name" value="AB HYDROLASE-1 DOMAIN-CONTAINING PROTEIN"/>
    <property type="match status" value="1"/>
</dbReference>
<evidence type="ECO:0000313" key="2">
    <source>
        <dbReference type="EMBL" id="QEH32390.1"/>
    </source>
</evidence>
<dbReference type="Gene3D" id="3.40.50.1820">
    <property type="entry name" value="alpha/beta hydrolase"/>
    <property type="match status" value="1"/>
</dbReference>
<dbReference type="SUPFAM" id="SSF53474">
    <property type="entry name" value="alpha/beta-Hydrolases"/>
    <property type="match status" value="1"/>
</dbReference>
<dbReference type="OrthoDB" id="9775557at2"/>
<dbReference type="InterPro" id="IPR050471">
    <property type="entry name" value="AB_hydrolase"/>
</dbReference>
<protein>
    <submittedName>
        <fullName evidence="2">AB hydrolase superfamily protein YvaM</fullName>
        <ecNumber evidence="2">3.-.-.-</ecNumber>
    </submittedName>
</protein>
<evidence type="ECO:0000259" key="1">
    <source>
        <dbReference type="Pfam" id="PF00561"/>
    </source>
</evidence>
<dbReference type="PANTHER" id="PTHR43433">
    <property type="entry name" value="HYDROLASE, ALPHA/BETA FOLD FAMILY PROTEIN"/>
    <property type="match status" value="1"/>
</dbReference>
<dbReference type="PRINTS" id="PR00111">
    <property type="entry name" value="ABHYDROLASE"/>
</dbReference>
<dbReference type="EMBL" id="CP042997">
    <property type="protein sequence ID" value="QEH32390.1"/>
    <property type="molecule type" value="Genomic_DNA"/>
</dbReference>
<dbReference type="EC" id="3.-.-.-" evidence="2"/>
<name>A0A5B9VXG4_9BACT</name>
<keyword evidence="3" id="KW-1185">Reference proteome</keyword>
<dbReference type="InterPro" id="IPR000073">
    <property type="entry name" value="AB_hydrolase_1"/>
</dbReference>